<dbReference type="InterPro" id="IPR009906">
    <property type="entry name" value="D-Glu_cyclase"/>
</dbReference>
<dbReference type="Proteomes" id="UP001345013">
    <property type="component" value="Unassembled WGS sequence"/>
</dbReference>
<keyword evidence="4" id="KW-1185">Reference proteome</keyword>
<dbReference type="SUPFAM" id="SSF160920">
    <property type="entry name" value="PSTPO5379-like"/>
    <property type="match status" value="1"/>
</dbReference>
<evidence type="ECO:0000313" key="3">
    <source>
        <dbReference type="EMBL" id="KAK5080074.1"/>
    </source>
</evidence>
<proteinExistence type="inferred from homology"/>
<comment type="caution">
    <text evidence="3">The sequence shown here is derived from an EMBL/GenBank/DDBJ whole genome shotgun (WGS) entry which is preliminary data.</text>
</comment>
<reference evidence="3 4" key="1">
    <citation type="submission" date="2023-08" db="EMBL/GenBank/DDBJ databases">
        <title>Black Yeasts Isolated from many extreme environments.</title>
        <authorList>
            <person name="Coleine C."/>
            <person name="Stajich J.E."/>
            <person name="Selbmann L."/>
        </authorList>
    </citation>
    <scope>NUCLEOTIDE SEQUENCE [LARGE SCALE GENOMIC DNA]</scope>
    <source>
        <strain evidence="3 4">CCFEE 5885</strain>
    </source>
</reference>
<gene>
    <name evidence="3" type="ORF">LTR24_008688</name>
</gene>
<dbReference type="PANTHER" id="PTHR32022:SF10">
    <property type="entry name" value="D-GLUTAMATE CYCLASE, MITOCHONDRIAL"/>
    <property type="match status" value="1"/>
</dbReference>
<evidence type="ECO:0000313" key="4">
    <source>
        <dbReference type="Proteomes" id="UP001345013"/>
    </source>
</evidence>
<keyword evidence="2" id="KW-0456">Lyase</keyword>
<dbReference type="Pfam" id="PF07286">
    <property type="entry name" value="D-Glu_cyclase"/>
    <property type="match status" value="1"/>
</dbReference>
<dbReference type="Gene3D" id="3.30.2040.10">
    <property type="entry name" value="PSTPO5379-like domain"/>
    <property type="match status" value="1"/>
</dbReference>
<name>A0ABR0JZ78_9EURO</name>
<dbReference type="InterPro" id="IPR038021">
    <property type="entry name" value="Putative_hydro-lyase"/>
</dbReference>
<protein>
    <submittedName>
        <fullName evidence="3">Uncharacterized protein</fullName>
    </submittedName>
</protein>
<evidence type="ECO:0000256" key="1">
    <source>
        <dbReference type="ARBA" id="ARBA00007896"/>
    </source>
</evidence>
<dbReference type="Gene3D" id="3.40.1640.10">
    <property type="entry name" value="PSTPO5379-like"/>
    <property type="match status" value="1"/>
</dbReference>
<accession>A0ABR0JZ78</accession>
<comment type="similarity">
    <text evidence="1">Belongs to the D-glutamate cyclase family.</text>
</comment>
<sequence length="334" mass="36426">MATSTLTETGQERSFLFPAESRSRMLHSTGLSVRLASRSGDLVTPTAGLAPGSIQANLIVLPSKYAFDFRNLCARNPVPCPLLAESSAPGRFDSFKSHIPGVGDDKLFLVSEDGSSAIDIRTDIPRYNVYHSGKLIESGCTDILRSWNQDDSVAFLIGCSFSFETALTEAGLTPRHIERGMNATMYRTKIPLCPAGVFHGTTYVVSMRPYKKKDVERVRDITRAFGLTHGEPIDWGWDAVARLGIEDLDVVDWGDAPVTAKGAKFGLLRPKSDRSTASDEDDGEEEVPVFWGCGVTPQEVVMRAGDSVEGQVMGHMPGHMLLLDVKDGQTRQCV</sequence>
<dbReference type="PANTHER" id="PTHR32022">
    <property type="entry name" value="D-GLUTAMATE CYCLASE, MITOCHONDRIAL"/>
    <property type="match status" value="1"/>
</dbReference>
<dbReference type="EMBL" id="JAVRRG010000158">
    <property type="protein sequence ID" value="KAK5080074.1"/>
    <property type="molecule type" value="Genomic_DNA"/>
</dbReference>
<organism evidence="3 4">
    <name type="scientific">Lithohypha guttulata</name>
    <dbReference type="NCBI Taxonomy" id="1690604"/>
    <lineage>
        <taxon>Eukaryota</taxon>
        <taxon>Fungi</taxon>
        <taxon>Dikarya</taxon>
        <taxon>Ascomycota</taxon>
        <taxon>Pezizomycotina</taxon>
        <taxon>Eurotiomycetes</taxon>
        <taxon>Chaetothyriomycetidae</taxon>
        <taxon>Chaetothyriales</taxon>
        <taxon>Trichomeriaceae</taxon>
        <taxon>Lithohypha</taxon>
    </lineage>
</organism>
<evidence type="ECO:0000256" key="2">
    <source>
        <dbReference type="ARBA" id="ARBA00023239"/>
    </source>
</evidence>